<evidence type="ECO:0000313" key="2">
    <source>
        <dbReference type="Proteomes" id="UP000688947"/>
    </source>
</evidence>
<dbReference type="OrthoDB" id="123968at2759"/>
<dbReference type="EMBL" id="JAENGZ010002357">
    <property type="protein sequence ID" value="KAG6943970.1"/>
    <property type="molecule type" value="Genomic_DNA"/>
</dbReference>
<reference evidence="1" key="1">
    <citation type="submission" date="2021-01" db="EMBL/GenBank/DDBJ databases">
        <title>Phytophthora aleatoria, a newly-described species from Pinus radiata is distinct from Phytophthora cactorum isolates based on comparative genomics.</title>
        <authorList>
            <person name="Mcdougal R."/>
            <person name="Panda P."/>
            <person name="Williams N."/>
            <person name="Studholme D.J."/>
        </authorList>
    </citation>
    <scope>NUCLEOTIDE SEQUENCE</scope>
    <source>
        <strain evidence="1">NZFS 3830</strain>
    </source>
</reference>
<dbReference type="Proteomes" id="UP000688947">
    <property type="component" value="Unassembled WGS sequence"/>
</dbReference>
<dbReference type="VEuPathDB" id="FungiDB:PC110_g5005"/>
<organism evidence="1 2">
    <name type="scientific">Phytophthora cactorum</name>
    <dbReference type="NCBI Taxonomy" id="29920"/>
    <lineage>
        <taxon>Eukaryota</taxon>
        <taxon>Sar</taxon>
        <taxon>Stramenopiles</taxon>
        <taxon>Oomycota</taxon>
        <taxon>Peronosporomycetes</taxon>
        <taxon>Peronosporales</taxon>
        <taxon>Peronosporaceae</taxon>
        <taxon>Phytophthora</taxon>
    </lineage>
</organism>
<dbReference type="AlphaFoldDB" id="A0A8T1TRE7"/>
<dbReference type="PANTHER" id="PTHR47169">
    <property type="entry name" value="OS01G0541250 PROTEIN"/>
    <property type="match status" value="1"/>
</dbReference>
<accession>A0A8T1TRE7</accession>
<feature type="non-terminal residue" evidence="1">
    <location>
        <position position="244"/>
    </location>
</feature>
<gene>
    <name evidence="1" type="ORF">JG687_00018127</name>
</gene>
<evidence type="ECO:0008006" key="3">
    <source>
        <dbReference type="Google" id="ProtNLM"/>
    </source>
</evidence>
<comment type="caution">
    <text evidence="1">The sequence shown here is derived from an EMBL/GenBank/DDBJ whole genome shotgun (WGS) entry which is preliminary data.</text>
</comment>
<name>A0A8T1TRE7_9STRA</name>
<protein>
    <recommendedName>
        <fullName evidence="3">Transposase Tc1-like domain-containing protein</fullName>
    </recommendedName>
</protein>
<evidence type="ECO:0000313" key="1">
    <source>
        <dbReference type="EMBL" id="KAG6943970.1"/>
    </source>
</evidence>
<proteinExistence type="predicted"/>
<sequence length="244" mass="27928">QVWRLQGAPAFLQTKRAPSPPSLKRTPPEISAAVRAAPHGHRRTIQSLADATGIPPTSIYRYLKRGLVRRAVSRVKPSLSSAHKQRRLEFAFGKVKTEAGYWFDLMYNTIHVDEKWFNVYEALFKLYLAADEPDLHRSCVNRRYIRKVMVLAAVGRPSYDCHSKKYFSGKIGIWSIVVLVAAKNPSKNRVASTLETKNRSMTTRVYMELLLEHVFPAIEEKWPGKSCFFVGIDYNILISKILMF</sequence>